<reference evidence="1" key="1">
    <citation type="submission" date="2018-05" db="EMBL/GenBank/DDBJ databases">
        <authorList>
            <person name="Lanie J.A."/>
            <person name="Ng W.-L."/>
            <person name="Kazmierczak K.M."/>
            <person name="Andrzejewski T.M."/>
            <person name="Davidsen T.M."/>
            <person name="Wayne K.J."/>
            <person name="Tettelin H."/>
            <person name="Glass J.I."/>
            <person name="Rusch D."/>
            <person name="Podicherti R."/>
            <person name="Tsui H.-C.T."/>
            <person name="Winkler M.E."/>
        </authorList>
    </citation>
    <scope>NUCLEOTIDE SEQUENCE</scope>
</reference>
<proteinExistence type="predicted"/>
<protein>
    <submittedName>
        <fullName evidence="1">Uncharacterized protein</fullName>
    </submittedName>
</protein>
<evidence type="ECO:0000313" key="1">
    <source>
        <dbReference type="EMBL" id="SUZ83513.1"/>
    </source>
</evidence>
<name>A0A381R1K6_9ZZZZ</name>
<sequence length="585" mass="68466">MLLIKSLNLNSKFFLTFFLAFSFCFSATGEEAVDIWNEKKDKTEEKILRKNNISQETRIDFSKIEVGEKKQEIKISDNENTDPEIKLVGLYEPQKNDLNLDMWSSTDGDIIKDTLARIDKIKLSKFSEEIFVNTILTYSYPPKNKFSQDEFLKLKLNWLIKNNKINLIENFLNNNSQFSGKSKLIKYLVDFYIASADISEGCKKANFINKEIKDNYLEKFRIYCLILDKKQEEAQLNFDLLREEGRSDKFFNDKILFLLGMKEKANKKILDNNLLNFYLSSVTVEDFKYDPTKKTNKNIWKYLNASNLISINYTEDKETMKKYEIAANEGTFDQDKIFEFYKAVPFHVNQLINADTVYKSLNGYESRSLIYQKILLSDNTENKLNLLFLLKDLFEKDKLTNVYTKHLSDILKKMDPKDIPDNFVKIVKRNIISEDVSVLGKIKYDDKVLHRSKVIKIFTEKNPNKKKIKKDFSNVYKKIKRNKKYFFSIKDVILLETLSSDGLEIPKELDINKLSENLTIPTNINLLVKNNEIGLLMLKLVEIIGSDDIQNLDPETLYFIVNILNKAKIKKVRNQILNLTLPLRV</sequence>
<accession>A0A381R1K6</accession>
<dbReference type="AlphaFoldDB" id="A0A381R1K6"/>
<organism evidence="1">
    <name type="scientific">marine metagenome</name>
    <dbReference type="NCBI Taxonomy" id="408172"/>
    <lineage>
        <taxon>unclassified sequences</taxon>
        <taxon>metagenomes</taxon>
        <taxon>ecological metagenomes</taxon>
    </lineage>
</organism>
<gene>
    <name evidence="1" type="ORF">METZ01_LOCUS36367</name>
</gene>
<dbReference type="EMBL" id="UINC01001554">
    <property type="protein sequence ID" value="SUZ83513.1"/>
    <property type="molecule type" value="Genomic_DNA"/>
</dbReference>